<evidence type="ECO:0000259" key="10">
    <source>
        <dbReference type="Pfam" id="PF00155"/>
    </source>
</evidence>
<dbReference type="CDD" id="cd00609">
    <property type="entry name" value="AAT_like"/>
    <property type="match status" value="1"/>
</dbReference>
<dbReference type="Proteomes" id="UP001174908">
    <property type="component" value="Unassembled WGS sequence"/>
</dbReference>
<protein>
    <recommendedName>
        <fullName evidence="3">histidinol-phosphate transaminase</fullName>
        <ecNumber evidence="3">2.6.1.9</ecNumber>
    </recommendedName>
</protein>
<evidence type="ECO:0000256" key="9">
    <source>
        <dbReference type="ARBA" id="ARBA00047481"/>
    </source>
</evidence>
<evidence type="ECO:0000256" key="8">
    <source>
        <dbReference type="ARBA" id="ARBA00023102"/>
    </source>
</evidence>
<dbReference type="EC" id="2.6.1.9" evidence="3"/>
<dbReference type="SUPFAM" id="SSF53383">
    <property type="entry name" value="PLP-dependent transferases"/>
    <property type="match status" value="1"/>
</dbReference>
<evidence type="ECO:0000256" key="3">
    <source>
        <dbReference type="ARBA" id="ARBA00012748"/>
    </source>
</evidence>
<proteinExistence type="inferred from homology"/>
<name>A0ABT7N8K6_9BURK</name>
<evidence type="ECO:0000256" key="1">
    <source>
        <dbReference type="ARBA" id="ARBA00005011"/>
    </source>
</evidence>
<gene>
    <name evidence="11" type="ORF">QTH91_07130</name>
</gene>
<dbReference type="InterPro" id="IPR015422">
    <property type="entry name" value="PyrdxlP-dep_Trfase_small"/>
</dbReference>
<evidence type="ECO:0000313" key="12">
    <source>
        <dbReference type="Proteomes" id="UP001174908"/>
    </source>
</evidence>
<sequence length="332" mass="35295">MSPAPVHGGPDALGVPLHDFSTNANACGPCPDALAAVAAADSTRYPDPSYRDLRARLADFHGVEAERVHLAASASEFISRISAAVAILGGRGVAVPKPGYGDYARAAQAHGLPLVEPEQADLVWVCDPSSPTGQAAPVPHAAMTSALAVVIDRAYTPLQLQGAPADVPEAWALWTPNKALGLTGVRGAYAIAPSRQQGIGRSSGLADRIEALQPSWPVGAHGVALLQSWATAATQQWVARSHERLREWKSRQIQCLEAMGWHCLPSTTSFFCARPPPDRIGGDLIDLVVHLRHAHGIKLRHTTTMGLPGFARLNVMPPESQDALRSALVHWR</sequence>
<dbReference type="InterPro" id="IPR050106">
    <property type="entry name" value="HistidinolP_aminotransfase"/>
</dbReference>
<feature type="domain" description="Aminotransferase class I/classII large" evidence="10">
    <location>
        <begin position="119"/>
        <end position="326"/>
    </location>
</feature>
<dbReference type="PANTHER" id="PTHR43643">
    <property type="entry name" value="HISTIDINOL-PHOSPHATE AMINOTRANSFERASE 2"/>
    <property type="match status" value="1"/>
</dbReference>
<keyword evidence="4 11" id="KW-0032">Aminotransferase</keyword>
<evidence type="ECO:0000256" key="5">
    <source>
        <dbReference type="ARBA" id="ARBA00022605"/>
    </source>
</evidence>
<keyword evidence="12" id="KW-1185">Reference proteome</keyword>
<evidence type="ECO:0000256" key="7">
    <source>
        <dbReference type="ARBA" id="ARBA00022898"/>
    </source>
</evidence>
<comment type="caution">
    <text evidence="11">The sequence shown here is derived from an EMBL/GenBank/DDBJ whole genome shotgun (WGS) entry which is preliminary data.</text>
</comment>
<dbReference type="Gene3D" id="3.90.1150.10">
    <property type="entry name" value="Aspartate Aminotransferase, domain 1"/>
    <property type="match status" value="1"/>
</dbReference>
<evidence type="ECO:0000313" key="11">
    <source>
        <dbReference type="EMBL" id="MDM0044247.1"/>
    </source>
</evidence>
<feature type="domain" description="Aminotransferase class I/classII large" evidence="10">
    <location>
        <begin position="19"/>
        <end position="115"/>
    </location>
</feature>
<evidence type="ECO:0000256" key="2">
    <source>
        <dbReference type="ARBA" id="ARBA00007970"/>
    </source>
</evidence>
<comment type="pathway">
    <text evidence="1">Amino-acid biosynthesis; L-histidine biosynthesis; L-histidine from 5-phospho-alpha-D-ribose 1-diphosphate: step 7/9.</text>
</comment>
<dbReference type="InterPro" id="IPR004839">
    <property type="entry name" value="Aminotransferase_I/II_large"/>
</dbReference>
<dbReference type="GO" id="GO:0008483">
    <property type="term" value="F:transaminase activity"/>
    <property type="evidence" value="ECO:0007669"/>
    <property type="project" value="UniProtKB-KW"/>
</dbReference>
<keyword evidence="7" id="KW-0663">Pyridoxal phosphate</keyword>
<comment type="catalytic activity">
    <reaction evidence="9">
        <text>L-histidinol phosphate + 2-oxoglutarate = 3-(imidazol-4-yl)-2-oxopropyl phosphate + L-glutamate</text>
        <dbReference type="Rhea" id="RHEA:23744"/>
        <dbReference type="ChEBI" id="CHEBI:16810"/>
        <dbReference type="ChEBI" id="CHEBI:29985"/>
        <dbReference type="ChEBI" id="CHEBI:57766"/>
        <dbReference type="ChEBI" id="CHEBI:57980"/>
        <dbReference type="EC" id="2.6.1.9"/>
    </reaction>
</comment>
<keyword evidence="5" id="KW-0028">Amino-acid biosynthesis</keyword>
<dbReference type="InterPro" id="IPR015421">
    <property type="entry name" value="PyrdxlP-dep_Trfase_major"/>
</dbReference>
<accession>A0ABT7N8K6</accession>
<keyword evidence="8" id="KW-0368">Histidine biosynthesis</keyword>
<dbReference type="Gene3D" id="3.40.640.10">
    <property type="entry name" value="Type I PLP-dependent aspartate aminotransferase-like (Major domain)"/>
    <property type="match status" value="1"/>
</dbReference>
<evidence type="ECO:0000256" key="6">
    <source>
        <dbReference type="ARBA" id="ARBA00022679"/>
    </source>
</evidence>
<organism evidence="11 12">
    <name type="scientific">Variovorax dokdonensis</name>
    <dbReference type="NCBI Taxonomy" id="344883"/>
    <lineage>
        <taxon>Bacteria</taxon>
        <taxon>Pseudomonadati</taxon>
        <taxon>Pseudomonadota</taxon>
        <taxon>Betaproteobacteria</taxon>
        <taxon>Burkholderiales</taxon>
        <taxon>Comamonadaceae</taxon>
        <taxon>Variovorax</taxon>
    </lineage>
</organism>
<keyword evidence="6" id="KW-0808">Transferase</keyword>
<dbReference type="PANTHER" id="PTHR43643:SF6">
    <property type="entry name" value="HISTIDINOL-PHOSPHATE AMINOTRANSFERASE"/>
    <property type="match status" value="1"/>
</dbReference>
<evidence type="ECO:0000256" key="4">
    <source>
        <dbReference type="ARBA" id="ARBA00022576"/>
    </source>
</evidence>
<reference evidence="11" key="1">
    <citation type="submission" date="2023-06" db="EMBL/GenBank/DDBJ databases">
        <authorList>
            <person name="Jiang Y."/>
            <person name="Liu Q."/>
        </authorList>
    </citation>
    <scope>NUCLEOTIDE SEQUENCE</scope>
    <source>
        <strain evidence="11">CGMCC 1.12089</strain>
    </source>
</reference>
<comment type="similarity">
    <text evidence="2">Belongs to the class-II pyridoxal-phosphate-dependent aminotransferase family. Histidinol-phosphate aminotransferase subfamily.</text>
</comment>
<dbReference type="InterPro" id="IPR015424">
    <property type="entry name" value="PyrdxlP-dep_Trfase"/>
</dbReference>
<dbReference type="Pfam" id="PF00155">
    <property type="entry name" value="Aminotran_1_2"/>
    <property type="match status" value="2"/>
</dbReference>
<dbReference type="EMBL" id="JASZYV010000001">
    <property type="protein sequence ID" value="MDM0044247.1"/>
    <property type="molecule type" value="Genomic_DNA"/>
</dbReference>